<feature type="domain" description="Glycosyltransferase 2-like" evidence="8">
    <location>
        <begin position="7"/>
        <end position="160"/>
    </location>
</feature>
<dbReference type="GO" id="GO:0099621">
    <property type="term" value="F:undecaprenyl-phosphate 4-deoxy-4-formamido-L-arabinose transferase activity"/>
    <property type="evidence" value="ECO:0007669"/>
    <property type="project" value="TreeGrafter"/>
</dbReference>
<evidence type="ECO:0000256" key="5">
    <source>
        <dbReference type="ARBA" id="ARBA00022985"/>
    </source>
</evidence>
<dbReference type="InterPro" id="IPR029044">
    <property type="entry name" value="Nucleotide-diphossugar_trans"/>
</dbReference>
<dbReference type="PANTHER" id="PTHR48090">
    <property type="entry name" value="UNDECAPRENYL-PHOSPHATE 4-DEOXY-4-FORMAMIDO-L-ARABINOSE TRANSFERASE-RELATED"/>
    <property type="match status" value="1"/>
</dbReference>
<dbReference type="CDD" id="cd04179">
    <property type="entry name" value="DPM_DPG-synthase_like"/>
    <property type="match status" value="1"/>
</dbReference>
<dbReference type="PANTHER" id="PTHR48090:SF3">
    <property type="entry name" value="UNDECAPRENYL-PHOSPHATE 4-DEOXY-4-FORMAMIDO-L-ARABINOSE TRANSFERASE"/>
    <property type="match status" value="1"/>
</dbReference>
<keyword evidence="3" id="KW-0808">Transferase</keyword>
<accession>A0A0S8G6M4</accession>
<evidence type="ECO:0000313" key="9">
    <source>
        <dbReference type="EMBL" id="KPK68464.1"/>
    </source>
</evidence>
<keyword evidence="4" id="KW-0812">Transmembrane</keyword>
<name>A0A0S8G6M4_UNCT6</name>
<dbReference type="EMBL" id="LJUI01000074">
    <property type="protein sequence ID" value="KPK68464.1"/>
    <property type="molecule type" value="Genomic_DNA"/>
</dbReference>
<keyword evidence="5" id="KW-0448">Lipopolysaccharide biosynthesis</keyword>
<evidence type="ECO:0000259" key="8">
    <source>
        <dbReference type="Pfam" id="PF00535"/>
    </source>
</evidence>
<protein>
    <recommendedName>
        <fullName evidence="8">Glycosyltransferase 2-like domain-containing protein</fullName>
    </recommendedName>
</protein>
<evidence type="ECO:0000256" key="3">
    <source>
        <dbReference type="ARBA" id="ARBA00022679"/>
    </source>
</evidence>
<dbReference type="Gene3D" id="3.90.550.10">
    <property type="entry name" value="Spore Coat Polysaccharide Biosynthesis Protein SpsA, Chain A"/>
    <property type="match status" value="1"/>
</dbReference>
<evidence type="ECO:0000256" key="4">
    <source>
        <dbReference type="ARBA" id="ARBA00022692"/>
    </source>
</evidence>
<evidence type="ECO:0000256" key="1">
    <source>
        <dbReference type="ARBA" id="ARBA00022475"/>
    </source>
</evidence>
<sequence>MSKQSVSIALPAHNEEGNIERVVRDALGVLSRVADQYEVIVVDDGSSDATADIVGRLAGQHPEVRLVQHPTNRGYGAAVWTGLSNCRMDLAFFTDADDQFELGELERFMSYAPTYEAVIGYRAKREDRPHRYLLARGWGLLVSCCLGVRVRDLNCAFKLFRSERLREIDLSATGALINGELLARLMRRGVSLIELPVGHRPRKCGEQSGDKPSVILRALRELARLCFRMY</sequence>
<organism evidence="9 10">
    <name type="scientific">candidate division TA06 bacterium SM23_40</name>
    <dbReference type="NCBI Taxonomy" id="1703774"/>
    <lineage>
        <taxon>Bacteria</taxon>
        <taxon>Bacteria division TA06</taxon>
    </lineage>
</organism>
<dbReference type="AlphaFoldDB" id="A0A0S8G6M4"/>
<evidence type="ECO:0000256" key="6">
    <source>
        <dbReference type="ARBA" id="ARBA00022989"/>
    </source>
</evidence>
<gene>
    <name evidence="9" type="ORF">AMJ82_08200</name>
</gene>
<dbReference type="Pfam" id="PF00535">
    <property type="entry name" value="Glycos_transf_2"/>
    <property type="match status" value="1"/>
</dbReference>
<reference evidence="9 10" key="1">
    <citation type="journal article" date="2015" name="Microbiome">
        <title>Genomic resolution of linkages in carbon, nitrogen, and sulfur cycling among widespread estuary sediment bacteria.</title>
        <authorList>
            <person name="Baker B.J."/>
            <person name="Lazar C.S."/>
            <person name="Teske A.P."/>
            <person name="Dick G.J."/>
        </authorList>
    </citation>
    <scope>NUCLEOTIDE SEQUENCE [LARGE SCALE GENOMIC DNA]</scope>
    <source>
        <strain evidence="9">SM23_40</strain>
    </source>
</reference>
<comment type="caution">
    <text evidence="9">The sequence shown here is derived from an EMBL/GenBank/DDBJ whole genome shotgun (WGS) entry which is preliminary data.</text>
</comment>
<dbReference type="SUPFAM" id="SSF53448">
    <property type="entry name" value="Nucleotide-diphospho-sugar transferases"/>
    <property type="match status" value="1"/>
</dbReference>
<evidence type="ECO:0000256" key="7">
    <source>
        <dbReference type="ARBA" id="ARBA00023136"/>
    </source>
</evidence>
<evidence type="ECO:0000313" key="10">
    <source>
        <dbReference type="Proteomes" id="UP000051717"/>
    </source>
</evidence>
<dbReference type="GO" id="GO:0005886">
    <property type="term" value="C:plasma membrane"/>
    <property type="evidence" value="ECO:0007669"/>
    <property type="project" value="TreeGrafter"/>
</dbReference>
<dbReference type="InterPro" id="IPR050256">
    <property type="entry name" value="Glycosyltransferase_2"/>
</dbReference>
<dbReference type="Proteomes" id="UP000051717">
    <property type="component" value="Unassembled WGS sequence"/>
</dbReference>
<proteinExistence type="predicted"/>
<dbReference type="GO" id="GO:0009103">
    <property type="term" value="P:lipopolysaccharide biosynthetic process"/>
    <property type="evidence" value="ECO:0007669"/>
    <property type="project" value="UniProtKB-KW"/>
</dbReference>
<dbReference type="InterPro" id="IPR001173">
    <property type="entry name" value="Glyco_trans_2-like"/>
</dbReference>
<evidence type="ECO:0000256" key="2">
    <source>
        <dbReference type="ARBA" id="ARBA00022676"/>
    </source>
</evidence>
<keyword evidence="7" id="KW-0472">Membrane</keyword>
<keyword evidence="6" id="KW-1133">Transmembrane helix</keyword>
<keyword evidence="2" id="KW-0328">Glycosyltransferase</keyword>
<keyword evidence="1" id="KW-1003">Cell membrane</keyword>